<reference evidence="1" key="1">
    <citation type="submission" date="2019-05" db="EMBL/GenBank/DDBJ databases">
        <title>Revised genome assembly of Burkholderiaceae (previously Ralstonia) sp. PBA.</title>
        <authorList>
            <person name="Gan H.M."/>
        </authorList>
    </citation>
    <scope>NUCLEOTIDE SEQUENCE</scope>
    <source>
        <strain evidence="1">PBA</strain>
    </source>
</reference>
<keyword evidence="2" id="KW-1185">Reference proteome</keyword>
<evidence type="ECO:0000313" key="1">
    <source>
        <dbReference type="EMBL" id="TMS57135.1"/>
    </source>
</evidence>
<proteinExistence type="predicted"/>
<sequence length="211" mass="23371">MIRVLIADDHEIVRAGLRQFLSDEPDIEVAGEAGSGDEVMESLQEPGAFDVVVLDISMPDRNGIDTLKLIRQRHPDLPVLILSTFPEDQYAINLIRAGASGYLTKESAPDELVKAIRTVSQGRRYVSPAVADLLIGGLEKPTNQPLHQNLSKREFQIFCKLSRGQSVSVIADELFLSVKTVSTYRTRILEKMGMKSNADLTYYAIKNGLVE</sequence>
<dbReference type="EMBL" id="AKCV02000025">
    <property type="protein sequence ID" value="TMS57135.1"/>
    <property type="molecule type" value="Genomic_DNA"/>
</dbReference>
<protein>
    <submittedName>
        <fullName evidence="1">Response regulator transcription factor</fullName>
    </submittedName>
</protein>
<accession>A0ACD3SLT7</accession>
<dbReference type="Proteomes" id="UP000004277">
    <property type="component" value="Unassembled WGS sequence"/>
</dbReference>
<organism evidence="1 2">
    <name type="scientific">Imbroritus primus</name>
    <dbReference type="NCBI Taxonomy" id="3058603"/>
    <lineage>
        <taxon>Bacteria</taxon>
        <taxon>Pseudomonadati</taxon>
        <taxon>Pseudomonadota</taxon>
        <taxon>Betaproteobacteria</taxon>
        <taxon>Burkholderiales</taxon>
        <taxon>Burkholderiaceae</taxon>
        <taxon>Imbroritus</taxon>
    </lineage>
</organism>
<evidence type="ECO:0000313" key="2">
    <source>
        <dbReference type="Proteomes" id="UP000004277"/>
    </source>
</evidence>
<comment type="caution">
    <text evidence="1">The sequence shown here is derived from an EMBL/GenBank/DDBJ whole genome shotgun (WGS) entry which is preliminary data.</text>
</comment>
<name>A0ACD3SLT7_9BURK</name>
<gene>
    <name evidence="1" type="ORF">MW7_014345</name>
</gene>